<reference evidence="1 2" key="1">
    <citation type="submission" date="2017-03" db="EMBL/GenBank/DDBJ databases">
        <title>Genome sequence of Geothermobacter sp. EPR-M, Deep-Sea Iron Reducer.</title>
        <authorList>
            <person name="Tully B."/>
            <person name="Savalia P."/>
            <person name="Abuyen K."/>
            <person name="Baughan C."/>
            <person name="Romero E."/>
            <person name="Ronkowski C."/>
            <person name="Torres B."/>
            <person name="Tremblay J."/>
            <person name="Trujillo A."/>
            <person name="Tyler M."/>
            <person name="Perez-Rodriguez I."/>
            <person name="Amend J."/>
        </authorList>
    </citation>
    <scope>NUCLEOTIDE SEQUENCE [LARGE SCALE GENOMIC DNA]</scope>
    <source>
        <strain evidence="1 2">EPR-M</strain>
    </source>
</reference>
<dbReference type="AlphaFoldDB" id="A0A1X0XXL9"/>
<dbReference type="EMBL" id="NAAD01000018">
    <property type="protein sequence ID" value="ORJ57589.1"/>
    <property type="molecule type" value="Genomic_DNA"/>
</dbReference>
<dbReference type="OrthoDB" id="5402224at2"/>
<organism evidence="1 2">
    <name type="scientific">Geothermobacter hydrogeniphilus</name>
    <dbReference type="NCBI Taxonomy" id="1969733"/>
    <lineage>
        <taxon>Bacteria</taxon>
        <taxon>Pseudomonadati</taxon>
        <taxon>Thermodesulfobacteriota</taxon>
        <taxon>Desulfuromonadia</taxon>
        <taxon>Desulfuromonadales</taxon>
        <taxon>Geothermobacteraceae</taxon>
        <taxon>Geothermobacter</taxon>
    </lineage>
</organism>
<keyword evidence="2" id="KW-1185">Reference proteome</keyword>
<comment type="caution">
    <text evidence="1">The sequence shown here is derived from an EMBL/GenBank/DDBJ whole genome shotgun (WGS) entry which is preliminary data.</text>
</comment>
<evidence type="ECO:0000313" key="1">
    <source>
        <dbReference type="EMBL" id="ORJ57589.1"/>
    </source>
</evidence>
<dbReference type="RefSeq" id="WP_085011305.1">
    <property type="nucleotide sequence ID" value="NZ_NAAD01000018.1"/>
</dbReference>
<gene>
    <name evidence="1" type="ORF">B5V00_13320</name>
</gene>
<proteinExistence type="predicted"/>
<accession>A0A1X0XXL9</accession>
<dbReference type="STRING" id="1969733.B5V00_13320"/>
<protein>
    <submittedName>
        <fullName evidence="1">Uncharacterized protein</fullName>
    </submittedName>
</protein>
<evidence type="ECO:0000313" key="2">
    <source>
        <dbReference type="Proteomes" id="UP000193136"/>
    </source>
</evidence>
<name>A0A1X0XXL9_9BACT</name>
<dbReference type="Proteomes" id="UP000193136">
    <property type="component" value="Unassembled WGS sequence"/>
</dbReference>
<sequence length="91" mass="10041">MGPDPILSLRNEDEHLALGSRVIACWSDNLGSFRARGVIASLHSNRVRVRLLESAGRFPAGSSIDLPRIMDSQNWSSEHCVYLETSKVSGF</sequence>